<organism evidence="1 2">
    <name type="scientific">Zostera marina</name>
    <name type="common">Eelgrass</name>
    <dbReference type="NCBI Taxonomy" id="29655"/>
    <lineage>
        <taxon>Eukaryota</taxon>
        <taxon>Viridiplantae</taxon>
        <taxon>Streptophyta</taxon>
        <taxon>Embryophyta</taxon>
        <taxon>Tracheophyta</taxon>
        <taxon>Spermatophyta</taxon>
        <taxon>Magnoliopsida</taxon>
        <taxon>Liliopsida</taxon>
        <taxon>Zosteraceae</taxon>
        <taxon>Zostera</taxon>
    </lineage>
</organism>
<name>A0A0K9PEQ8_ZOSMR</name>
<protein>
    <submittedName>
        <fullName evidence="1">Uncharacterized protein</fullName>
    </submittedName>
</protein>
<dbReference type="AlphaFoldDB" id="A0A0K9PEQ8"/>
<dbReference type="EMBL" id="LFYR01000911">
    <property type="protein sequence ID" value="KMZ67446.1"/>
    <property type="molecule type" value="Genomic_DNA"/>
</dbReference>
<accession>A0A0K9PEQ8</accession>
<dbReference type="Proteomes" id="UP000036987">
    <property type="component" value="Unassembled WGS sequence"/>
</dbReference>
<comment type="caution">
    <text evidence="1">The sequence shown here is derived from an EMBL/GenBank/DDBJ whole genome shotgun (WGS) entry which is preliminary data.</text>
</comment>
<evidence type="ECO:0000313" key="1">
    <source>
        <dbReference type="EMBL" id="KMZ67446.1"/>
    </source>
</evidence>
<reference evidence="2" key="1">
    <citation type="journal article" date="2016" name="Nature">
        <title>The genome of the seagrass Zostera marina reveals angiosperm adaptation to the sea.</title>
        <authorList>
            <person name="Olsen J.L."/>
            <person name="Rouze P."/>
            <person name="Verhelst B."/>
            <person name="Lin Y.-C."/>
            <person name="Bayer T."/>
            <person name="Collen J."/>
            <person name="Dattolo E."/>
            <person name="De Paoli E."/>
            <person name="Dittami S."/>
            <person name="Maumus F."/>
            <person name="Michel G."/>
            <person name="Kersting A."/>
            <person name="Lauritano C."/>
            <person name="Lohaus R."/>
            <person name="Toepel M."/>
            <person name="Tonon T."/>
            <person name="Vanneste K."/>
            <person name="Amirebrahimi M."/>
            <person name="Brakel J."/>
            <person name="Bostroem C."/>
            <person name="Chovatia M."/>
            <person name="Grimwood J."/>
            <person name="Jenkins J.W."/>
            <person name="Jueterbock A."/>
            <person name="Mraz A."/>
            <person name="Stam W.T."/>
            <person name="Tice H."/>
            <person name="Bornberg-Bauer E."/>
            <person name="Green P.J."/>
            <person name="Pearson G.A."/>
            <person name="Procaccini G."/>
            <person name="Duarte C.M."/>
            <person name="Schmutz J."/>
            <person name="Reusch T.B.H."/>
            <person name="Van de Peer Y."/>
        </authorList>
    </citation>
    <scope>NUCLEOTIDE SEQUENCE [LARGE SCALE GENOMIC DNA]</scope>
    <source>
        <strain evidence="2">cv. Finnish</strain>
    </source>
</reference>
<proteinExistence type="predicted"/>
<keyword evidence="2" id="KW-1185">Reference proteome</keyword>
<gene>
    <name evidence="1" type="ORF">ZOSMA_268G00150</name>
</gene>
<sequence length="42" mass="4823">MKHNVVVAEAAQRLRLPLLSNDGDVHEEEIEKWSGLSNSFFR</sequence>
<dbReference type="OrthoDB" id="803783at2759"/>
<evidence type="ECO:0000313" key="2">
    <source>
        <dbReference type="Proteomes" id="UP000036987"/>
    </source>
</evidence>